<protein>
    <submittedName>
        <fullName evidence="2">Uncharacterized protein</fullName>
    </submittedName>
</protein>
<keyword evidence="3" id="KW-1185">Reference proteome</keyword>
<dbReference type="Proteomes" id="UP000253141">
    <property type="component" value="Unassembled WGS sequence"/>
</dbReference>
<comment type="caution">
    <text evidence="2">The sequence shown here is derived from an EMBL/GenBank/DDBJ whole genome shotgun (WGS) entry which is preliminary data.</text>
</comment>
<evidence type="ECO:0000256" key="1">
    <source>
        <dbReference type="SAM" id="Phobius"/>
    </source>
</evidence>
<dbReference type="EMBL" id="QPIW01000022">
    <property type="protein sequence ID" value="RDB03833.1"/>
    <property type="molecule type" value="Genomic_DNA"/>
</dbReference>
<evidence type="ECO:0000313" key="3">
    <source>
        <dbReference type="Proteomes" id="UP000253141"/>
    </source>
</evidence>
<dbReference type="RefSeq" id="WP_114463093.1">
    <property type="nucleotide sequence ID" value="NZ_QPIW01000022.1"/>
</dbReference>
<keyword evidence="1" id="KW-1133">Transmembrane helix</keyword>
<dbReference type="OrthoDB" id="1326017at2"/>
<keyword evidence="1" id="KW-0812">Transmembrane</keyword>
<dbReference type="AlphaFoldDB" id="A0A369I8I4"/>
<name>A0A369I8I4_9BACT</name>
<sequence length="489" mass="55078">MEKYISFAIILFILSMICERIADFLKHFIGEQNGWQAKLIIKFFKIGNTSLKGPLNSLEEDKRYYRLLKISIFCGFVTAFILHADFFTILKNINEPTKVFSWDGIDLFRLFDLNYFLENLTDGIKYIVGCLFTGFFISFGSKFWHDLLDLLLEAKNLRRKLVDERTFTSIDNINQFDEFIKMPESKLAQIADERYRTQIEKIQGVISAAPGYMDDNGSRIGCLEIHFENASFLSSVNDSYPIALSTGMIVQIPVHKIVTGVAKAQSAIIGAGMLIQNFSKVNGIGSIGGVVRKKKTAGEAESTDLYLLSCFHVLSGEKDLTKNSINTKVTAQINNIEIEVAKLSEGFRSIDMDAAIALITNSNFEFTNDKILNPRPTRRVNSIDARDKIPIRIFCGISGRERNGFVHNDTWPQPLDYDDVKGFKLEDLFVLTNQSTGRFRPLTEKGDSGSLVIDDTSNEVLGIVVGADLAFTYALKMTTIEKYLNVELI</sequence>
<keyword evidence="1" id="KW-0472">Membrane</keyword>
<gene>
    <name evidence="2" type="ORF">DVG78_21500</name>
</gene>
<evidence type="ECO:0000313" key="2">
    <source>
        <dbReference type="EMBL" id="RDB03833.1"/>
    </source>
</evidence>
<accession>A0A369I8I4</accession>
<feature type="transmembrane region" description="Helical" evidence="1">
    <location>
        <begin position="67"/>
        <end position="90"/>
    </location>
</feature>
<organism evidence="2 3">
    <name type="scientific">Runella aurantiaca</name>
    <dbReference type="NCBI Taxonomy" id="2282308"/>
    <lineage>
        <taxon>Bacteria</taxon>
        <taxon>Pseudomonadati</taxon>
        <taxon>Bacteroidota</taxon>
        <taxon>Cytophagia</taxon>
        <taxon>Cytophagales</taxon>
        <taxon>Spirosomataceae</taxon>
        <taxon>Runella</taxon>
    </lineage>
</organism>
<reference evidence="2 3" key="1">
    <citation type="submission" date="2018-07" db="EMBL/GenBank/DDBJ databases">
        <title>Genome analysis of Runella aurantiaca.</title>
        <authorList>
            <person name="Yang X."/>
        </authorList>
    </citation>
    <scope>NUCLEOTIDE SEQUENCE [LARGE SCALE GENOMIC DNA]</scope>
    <source>
        <strain evidence="2 3">YX9</strain>
    </source>
</reference>
<proteinExistence type="predicted"/>